<keyword evidence="7" id="KW-0732">Signal</keyword>
<dbReference type="RefSeq" id="WP_218093361.1">
    <property type="nucleotide sequence ID" value="NZ_CAJVAS010000016.1"/>
</dbReference>
<evidence type="ECO:0000256" key="4">
    <source>
        <dbReference type="ARBA" id="ARBA00023004"/>
    </source>
</evidence>
<keyword evidence="4 5" id="KW-0408">Iron</keyword>
<dbReference type="GO" id="GO:0009055">
    <property type="term" value="F:electron transfer activity"/>
    <property type="evidence" value="ECO:0007669"/>
    <property type="project" value="InterPro"/>
</dbReference>
<dbReference type="InterPro" id="IPR051811">
    <property type="entry name" value="Cytochrome_c550/c551-like"/>
</dbReference>
<dbReference type="PROSITE" id="PS51257">
    <property type="entry name" value="PROKAR_LIPOPROTEIN"/>
    <property type="match status" value="1"/>
</dbReference>
<organism evidence="9 10">
    <name type="scientific">Paenibacillus solanacearum</name>
    <dbReference type="NCBI Taxonomy" id="2048548"/>
    <lineage>
        <taxon>Bacteria</taxon>
        <taxon>Bacillati</taxon>
        <taxon>Bacillota</taxon>
        <taxon>Bacilli</taxon>
        <taxon>Bacillales</taxon>
        <taxon>Paenibacillaceae</taxon>
        <taxon>Paenibacillus</taxon>
    </lineage>
</organism>
<name>A0A916K5P6_9BACL</name>
<feature type="domain" description="Cytochrome c" evidence="8">
    <location>
        <begin position="52"/>
        <end position="129"/>
    </location>
</feature>
<evidence type="ECO:0000259" key="8">
    <source>
        <dbReference type="PROSITE" id="PS51007"/>
    </source>
</evidence>
<feature type="signal peptide" evidence="7">
    <location>
        <begin position="1"/>
        <end position="24"/>
    </location>
</feature>
<feature type="chain" id="PRO_5037218156" evidence="7">
    <location>
        <begin position="25"/>
        <end position="129"/>
    </location>
</feature>
<evidence type="ECO:0000256" key="7">
    <source>
        <dbReference type="SAM" id="SignalP"/>
    </source>
</evidence>
<dbReference type="PROSITE" id="PS51007">
    <property type="entry name" value="CYTC"/>
    <property type="match status" value="1"/>
</dbReference>
<gene>
    <name evidence="9" type="primary">cccA_2</name>
    <name evidence="9" type="ORF">PAESOLCIP111_03614</name>
</gene>
<dbReference type="GO" id="GO:0046872">
    <property type="term" value="F:metal ion binding"/>
    <property type="evidence" value="ECO:0007669"/>
    <property type="project" value="UniProtKB-KW"/>
</dbReference>
<comment type="caution">
    <text evidence="9">The sequence shown here is derived from an EMBL/GenBank/DDBJ whole genome shotgun (WGS) entry which is preliminary data.</text>
</comment>
<dbReference type="PANTHER" id="PTHR37823:SF4">
    <property type="entry name" value="MENAQUINOL-CYTOCHROME C REDUCTASE CYTOCHROME B_C SUBUNIT"/>
    <property type="match status" value="1"/>
</dbReference>
<keyword evidence="3" id="KW-0249">Electron transport</keyword>
<evidence type="ECO:0000256" key="5">
    <source>
        <dbReference type="PROSITE-ProRule" id="PRU00433"/>
    </source>
</evidence>
<keyword evidence="5" id="KW-0349">Heme</keyword>
<dbReference type="AlphaFoldDB" id="A0A916K5P6"/>
<keyword evidence="2 5" id="KW-0479">Metal-binding</keyword>
<dbReference type="Pfam" id="PF13442">
    <property type="entry name" value="Cytochrome_CBB3"/>
    <property type="match status" value="1"/>
</dbReference>
<protein>
    <submittedName>
        <fullName evidence="9">Cytochrome c-551</fullName>
    </submittedName>
</protein>
<sequence>MRIRIEWKRLGIMFIAAAAIAALAACSPKNSPEPFGGKTGQEGAANSSAMTGASEQVQAVYKQRCLSCHGNALEGKIGPKTNLQKVGGHLSKEQIVKQINSGGNGMPGFAGQIKPEEVEALASWLAEKK</sequence>
<accession>A0A916K5P6</accession>
<evidence type="ECO:0000313" key="10">
    <source>
        <dbReference type="Proteomes" id="UP000693672"/>
    </source>
</evidence>
<keyword evidence="10" id="KW-1185">Reference proteome</keyword>
<dbReference type="PANTHER" id="PTHR37823">
    <property type="entry name" value="CYTOCHROME C-553-LIKE"/>
    <property type="match status" value="1"/>
</dbReference>
<evidence type="ECO:0000256" key="6">
    <source>
        <dbReference type="SAM" id="MobiDB-lite"/>
    </source>
</evidence>
<dbReference type="EMBL" id="CAJVAS010000016">
    <property type="protein sequence ID" value="CAG7634999.1"/>
    <property type="molecule type" value="Genomic_DNA"/>
</dbReference>
<proteinExistence type="predicted"/>
<evidence type="ECO:0000313" key="9">
    <source>
        <dbReference type="EMBL" id="CAG7634999.1"/>
    </source>
</evidence>
<dbReference type="InterPro" id="IPR009056">
    <property type="entry name" value="Cyt_c-like_dom"/>
</dbReference>
<evidence type="ECO:0000256" key="3">
    <source>
        <dbReference type="ARBA" id="ARBA00022982"/>
    </source>
</evidence>
<dbReference type="Proteomes" id="UP000693672">
    <property type="component" value="Unassembled WGS sequence"/>
</dbReference>
<evidence type="ECO:0000256" key="1">
    <source>
        <dbReference type="ARBA" id="ARBA00022448"/>
    </source>
</evidence>
<feature type="region of interest" description="Disordered" evidence="6">
    <location>
        <begin position="29"/>
        <end position="50"/>
    </location>
</feature>
<dbReference type="GO" id="GO:0020037">
    <property type="term" value="F:heme binding"/>
    <property type="evidence" value="ECO:0007669"/>
    <property type="project" value="InterPro"/>
</dbReference>
<reference evidence="9" key="1">
    <citation type="submission" date="2021-06" db="EMBL/GenBank/DDBJ databases">
        <authorList>
            <person name="Criscuolo A."/>
        </authorList>
    </citation>
    <scope>NUCLEOTIDE SEQUENCE</scope>
    <source>
        <strain evidence="9">CIP111600</strain>
    </source>
</reference>
<evidence type="ECO:0000256" key="2">
    <source>
        <dbReference type="ARBA" id="ARBA00022723"/>
    </source>
</evidence>
<keyword evidence="1" id="KW-0813">Transport</keyword>